<gene>
    <name evidence="1" type="ORF">BN9_126010</name>
</gene>
<accession>A0A024GUZ0</accession>
<proteinExistence type="predicted"/>
<keyword evidence="2" id="KW-1185">Reference proteome</keyword>
<dbReference type="AlphaFoldDB" id="A0A024GUZ0"/>
<dbReference type="EMBL" id="CAIX01000873">
    <property type="protein sequence ID" value="CCI50618.1"/>
    <property type="molecule type" value="Genomic_DNA"/>
</dbReference>
<comment type="caution">
    <text evidence="1">The sequence shown here is derived from an EMBL/GenBank/DDBJ whole genome shotgun (WGS) entry which is preliminary data.</text>
</comment>
<dbReference type="InParanoid" id="A0A024GUZ0"/>
<organism evidence="1 2">
    <name type="scientific">Albugo candida</name>
    <dbReference type="NCBI Taxonomy" id="65357"/>
    <lineage>
        <taxon>Eukaryota</taxon>
        <taxon>Sar</taxon>
        <taxon>Stramenopiles</taxon>
        <taxon>Oomycota</taxon>
        <taxon>Peronosporomycetes</taxon>
        <taxon>Albuginales</taxon>
        <taxon>Albuginaceae</taxon>
        <taxon>Albugo</taxon>
    </lineage>
</organism>
<evidence type="ECO:0000313" key="1">
    <source>
        <dbReference type="EMBL" id="CCI50618.1"/>
    </source>
</evidence>
<protein>
    <submittedName>
        <fullName evidence="1">Uncharacterized protein</fullName>
    </submittedName>
</protein>
<reference evidence="1 2" key="1">
    <citation type="submission" date="2012-05" db="EMBL/GenBank/DDBJ databases">
        <title>Recombination and specialization in a pathogen metapopulation.</title>
        <authorList>
            <person name="Gardiner A."/>
            <person name="Kemen E."/>
            <person name="Schultz-Larsen T."/>
            <person name="MacLean D."/>
            <person name="Van Oosterhout C."/>
            <person name="Jones J.D.G."/>
        </authorList>
    </citation>
    <scope>NUCLEOTIDE SEQUENCE [LARGE SCALE GENOMIC DNA]</scope>
    <source>
        <strain evidence="1 2">Ac Nc2</strain>
    </source>
</reference>
<dbReference type="Proteomes" id="UP000053237">
    <property type="component" value="Unassembled WGS sequence"/>
</dbReference>
<name>A0A024GUZ0_9STRA</name>
<sequence>MLQQAIGVFGNNPECAFTGLMICSWEETDGFKNEFTIRYISSKRVVYCDNEPNPKEMTFDTSPKSGCEYAVTFKKDFVFFKEGREEETKAKAKAKARAKASTYELLRIATIVSRSGVNFGSHQISFDLDKNAVFEMETRFVPIF</sequence>
<evidence type="ECO:0000313" key="2">
    <source>
        <dbReference type="Proteomes" id="UP000053237"/>
    </source>
</evidence>